<dbReference type="EMBL" id="JAIWQS010000006">
    <property type="protein sequence ID" value="KAJ8761803.1"/>
    <property type="molecule type" value="Genomic_DNA"/>
</dbReference>
<protein>
    <submittedName>
        <fullName evidence="1">Uncharacterized protein</fullName>
    </submittedName>
</protein>
<accession>A0AAV8T5G0</accession>
<gene>
    <name evidence="1" type="ORF">K2173_004652</name>
</gene>
<dbReference type="Proteomes" id="UP001159364">
    <property type="component" value="Linkage Group LG06"/>
</dbReference>
<evidence type="ECO:0000313" key="2">
    <source>
        <dbReference type="Proteomes" id="UP001159364"/>
    </source>
</evidence>
<dbReference type="AlphaFoldDB" id="A0AAV8T5G0"/>
<sequence>MPRLSDPKLLASMKRVISDVSQTRAMLRTLGPPLYHESVDTAKQKLSKTECTISEKERSLFKMIVQLEMMHDARRLFEGRGEASLKEMEVKDIPVKEGKKQDYTNPYLPVNPTAIEGPIQLTVGPDRKKKEPESNVLLAIIENMQYAVTVDVLHMGNTKVETAMILSLRERN</sequence>
<organism evidence="1 2">
    <name type="scientific">Erythroxylum novogranatense</name>
    <dbReference type="NCBI Taxonomy" id="1862640"/>
    <lineage>
        <taxon>Eukaryota</taxon>
        <taxon>Viridiplantae</taxon>
        <taxon>Streptophyta</taxon>
        <taxon>Embryophyta</taxon>
        <taxon>Tracheophyta</taxon>
        <taxon>Spermatophyta</taxon>
        <taxon>Magnoliopsida</taxon>
        <taxon>eudicotyledons</taxon>
        <taxon>Gunneridae</taxon>
        <taxon>Pentapetalae</taxon>
        <taxon>rosids</taxon>
        <taxon>fabids</taxon>
        <taxon>Malpighiales</taxon>
        <taxon>Erythroxylaceae</taxon>
        <taxon>Erythroxylum</taxon>
    </lineage>
</organism>
<proteinExistence type="predicted"/>
<name>A0AAV8T5G0_9ROSI</name>
<comment type="caution">
    <text evidence="1">The sequence shown here is derived from an EMBL/GenBank/DDBJ whole genome shotgun (WGS) entry which is preliminary data.</text>
</comment>
<reference evidence="1 2" key="1">
    <citation type="submission" date="2021-09" db="EMBL/GenBank/DDBJ databases">
        <title>Genomic insights and catalytic innovation underlie evolution of tropane alkaloids biosynthesis.</title>
        <authorList>
            <person name="Wang Y.-J."/>
            <person name="Tian T."/>
            <person name="Huang J.-P."/>
            <person name="Huang S.-X."/>
        </authorList>
    </citation>
    <scope>NUCLEOTIDE SEQUENCE [LARGE SCALE GENOMIC DNA]</scope>
    <source>
        <strain evidence="1">KIB-2018</strain>
        <tissue evidence="1">Leaf</tissue>
    </source>
</reference>
<keyword evidence="2" id="KW-1185">Reference proteome</keyword>
<evidence type="ECO:0000313" key="1">
    <source>
        <dbReference type="EMBL" id="KAJ8761803.1"/>
    </source>
</evidence>